<dbReference type="AlphaFoldDB" id="A0A7I4YA99"/>
<dbReference type="Proteomes" id="UP000025227">
    <property type="component" value="Unplaced"/>
</dbReference>
<protein>
    <submittedName>
        <fullName evidence="2">Peptidase_M24 domain-containing protein</fullName>
    </submittedName>
</protein>
<accession>A0A7I4YA99</accession>
<name>A0A7I4YA99_HAECO</name>
<proteinExistence type="predicted"/>
<evidence type="ECO:0000313" key="2">
    <source>
        <dbReference type="WBParaSite" id="HCON_00069220-00001"/>
    </source>
</evidence>
<sequence length="75" mass="8216">MNGPHFPEPEEDSNAAALAEACIEDLMTQAREIKYDVVGLIERRHRPLRANFKTGEELLYEASAAGVGDSRCVGV</sequence>
<keyword evidence="1" id="KW-1185">Reference proteome</keyword>
<evidence type="ECO:0000313" key="1">
    <source>
        <dbReference type="Proteomes" id="UP000025227"/>
    </source>
</evidence>
<organism evidence="1 2">
    <name type="scientific">Haemonchus contortus</name>
    <name type="common">Barber pole worm</name>
    <dbReference type="NCBI Taxonomy" id="6289"/>
    <lineage>
        <taxon>Eukaryota</taxon>
        <taxon>Metazoa</taxon>
        <taxon>Ecdysozoa</taxon>
        <taxon>Nematoda</taxon>
        <taxon>Chromadorea</taxon>
        <taxon>Rhabditida</taxon>
        <taxon>Rhabditina</taxon>
        <taxon>Rhabditomorpha</taxon>
        <taxon>Strongyloidea</taxon>
        <taxon>Trichostrongylidae</taxon>
        <taxon>Haemonchus</taxon>
    </lineage>
</organism>
<reference evidence="2" key="1">
    <citation type="submission" date="2020-12" db="UniProtKB">
        <authorList>
            <consortium name="WormBaseParasite"/>
        </authorList>
    </citation>
    <scope>IDENTIFICATION</scope>
    <source>
        <strain evidence="2">MHco3</strain>
    </source>
</reference>
<dbReference type="WBParaSite" id="HCON_00069220-00001">
    <property type="protein sequence ID" value="HCON_00069220-00001"/>
    <property type="gene ID" value="HCON_00069220"/>
</dbReference>